<comment type="caution">
    <text evidence="4">The sequence shown here is derived from an EMBL/GenBank/DDBJ whole genome shotgun (WGS) entry which is preliminary data.</text>
</comment>
<reference evidence="4" key="1">
    <citation type="submission" date="2021-01" db="EMBL/GenBank/DDBJ databases">
        <title>Whole genome shotgun sequence of Rhizocola hellebori NBRC 109834.</title>
        <authorList>
            <person name="Komaki H."/>
            <person name="Tamura T."/>
        </authorList>
    </citation>
    <scope>NUCLEOTIDE SEQUENCE</scope>
    <source>
        <strain evidence="4">NBRC 109834</strain>
    </source>
</reference>
<organism evidence="4 5">
    <name type="scientific">Rhizocola hellebori</name>
    <dbReference type="NCBI Taxonomy" id="1392758"/>
    <lineage>
        <taxon>Bacteria</taxon>
        <taxon>Bacillati</taxon>
        <taxon>Actinomycetota</taxon>
        <taxon>Actinomycetes</taxon>
        <taxon>Micromonosporales</taxon>
        <taxon>Micromonosporaceae</taxon>
        <taxon>Rhizocola</taxon>
    </lineage>
</organism>
<keyword evidence="2" id="KW-0812">Transmembrane</keyword>
<evidence type="ECO:0000313" key="5">
    <source>
        <dbReference type="Proteomes" id="UP000612899"/>
    </source>
</evidence>
<dbReference type="Pfam" id="PF03703">
    <property type="entry name" value="bPH_2"/>
    <property type="match status" value="1"/>
</dbReference>
<dbReference type="RefSeq" id="WP_203912852.1">
    <property type="nucleotide sequence ID" value="NZ_BONY01000061.1"/>
</dbReference>
<protein>
    <recommendedName>
        <fullName evidence="3">YdbS-like PH domain-containing protein</fullName>
    </recommendedName>
</protein>
<evidence type="ECO:0000256" key="1">
    <source>
        <dbReference type="SAM" id="MobiDB-lite"/>
    </source>
</evidence>
<feature type="transmembrane region" description="Helical" evidence="2">
    <location>
        <begin position="152"/>
        <end position="171"/>
    </location>
</feature>
<dbReference type="PANTHER" id="PTHR37938:SF1">
    <property type="entry name" value="BLL0215 PROTEIN"/>
    <property type="match status" value="1"/>
</dbReference>
<keyword evidence="2" id="KW-1133">Transmembrane helix</keyword>
<feature type="domain" description="YdbS-like PH" evidence="3">
    <location>
        <begin position="176"/>
        <end position="250"/>
    </location>
</feature>
<proteinExistence type="predicted"/>
<evidence type="ECO:0000259" key="3">
    <source>
        <dbReference type="Pfam" id="PF03703"/>
    </source>
</evidence>
<dbReference type="EMBL" id="BONY01000061">
    <property type="protein sequence ID" value="GIH09125.1"/>
    <property type="molecule type" value="Genomic_DNA"/>
</dbReference>
<feature type="compositionally biased region" description="Basic and acidic residues" evidence="1">
    <location>
        <begin position="12"/>
        <end position="41"/>
    </location>
</feature>
<feature type="transmembrane region" description="Helical" evidence="2">
    <location>
        <begin position="122"/>
        <end position="146"/>
    </location>
</feature>
<dbReference type="Proteomes" id="UP000612899">
    <property type="component" value="Unassembled WGS sequence"/>
</dbReference>
<sequence>MTGALGPEEPEEQRRERDTEQIPRTRAEAHPPPDEADERSTHFVGTASVGAYASGGGATGSPVPAGDEFPQFSEDELAELRFDATGAPLGRRVMPLDDEASPMVARYLFPTERYRGEWKRHWIHLTNPLLIGVVATFGLGYFSGFLTKLEVAGVWVFAVVIWAFIMGWIAWRVADWYFDRFILTNKRLMLVNGLITRRVAMMPLIKVTDMKYEQSPLGRMLSYGTFVLESAGQDQALRKVDHMPNPNEVYLRIVEEMYEPAAVEARLGRAEEDD</sequence>
<dbReference type="AlphaFoldDB" id="A0A8J3QG74"/>
<accession>A0A8J3QG74</accession>
<keyword evidence="2" id="KW-0472">Membrane</keyword>
<dbReference type="InterPro" id="IPR005182">
    <property type="entry name" value="YdbS-like_PH"/>
</dbReference>
<evidence type="ECO:0000313" key="4">
    <source>
        <dbReference type="EMBL" id="GIH09125.1"/>
    </source>
</evidence>
<feature type="region of interest" description="Disordered" evidence="1">
    <location>
        <begin position="1"/>
        <end position="69"/>
    </location>
</feature>
<name>A0A8J3QG74_9ACTN</name>
<dbReference type="PANTHER" id="PTHR37938">
    <property type="entry name" value="BLL0215 PROTEIN"/>
    <property type="match status" value="1"/>
</dbReference>
<evidence type="ECO:0000256" key="2">
    <source>
        <dbReference type="SAM" id="Phobius"/>
    </source>
</evidence>
<keyword evidence="5" id="KW-1185">Reference proteome</keyword>
<gene>
    <name evidence="4" type="ORF">Rhe02_71920</name>
</gene>